<gene>
    <name evidence="4" type="ORF">OCTVUL_1B025781</name>
</gene>
<reference evidence="4" key="1">
    <citation type="submission" date="2023-08" db="EMBL/GenBank/DDBJ databases">
        <authorList>
            <person name="Alioto T."/>
            <person name="Alioto T."/>
            <person name="Gomez Garrido J."/>
        </authorList>
    </citation>
    <scope>NUCLEOTIDE SEQUENCE</scope>
</reference>
<evidence type="ECO:0000313" key="4">
    <source>
        <dbReference type="EMBL" id="CAI9716569.1"/>
    </source>
</evidence>
<evidence type="ECO:0000256" key="2">
    <source>
        <dbReference type="SAM" id="MobiDB-lite"/>
    </source>
</evidence>
<dbReference type="SUPFAM" id="SSF48371">
    <property type="entry name" value="ARM repeat"/>
    <property type="match status" value="1"/>
</dbReference>
<feature type="compositionally biased region" description="Basic and acidic residues" evidence="2">
    <location>
        <begin position="127"/>
        <end position="137"/>
    </location>
</feature>
<feature type="region of interest" description="Disordered" evidence="2">
    <location>
        <begin position="662"/>
        <end position="697"/>
    </location>
</feature>
<feature type="region of interest" description="Disordered" evidence="2">
    <location>
        <begin position="887"/>
        <end position="906"/>
    </location>
</feature>
<dbReference type="PANTHER" id="PTHR12048">
    <property type="entry name" value="CCAAT-BINDING FACTOR-RELATED"/>
    <property type="match status" value="1"/>
</dbReference>
<dbReference type="Pfam" id="PF03914">
    <property type="entry name" value="CBF"/>
    <property type="match status" value="1"/>
</dbReference>
<feature type="region of interest" description="Disordered" evidence="2">
    <location>
        <begin position="87"/>
        <end position="187"/>
    </location>
</feature>
<feature type="compositionally biased region" description="Basic and acidic residues" evidence="2">
    <location>
        <begin position="1017"/>
        <end position="1030"/>
    </location>
</feature>
<accession>A0AA36EX49</accession>
<keyword evidence="5" id="KW-1185">Reference proteome</keyword>
<feature type="region of interest" description="Disordered" evidence="2">
    <location>
        <begin position="918"/>
        <end position="949"/>
    </location>
</feature>
<dbReference type="EMBL" id="OX597814">
    <property type="protein sequence ID" value="CAI9716569.1"/>
    <property type="molecule type" value="Genomic_DNA"/>
</dbReference>
<dbReference type="GO" id="GO:0005634">
    <property type="term" value="C:nucleus"/>
    <property type="evidence" value="ECO:0007669"/>
    <property type="project" value="UniProtKB-ARBA"/>
</dbReference>
<dbReference type="AlphaFoldDB" id="A0AA36EX49"/>
<evidence type="ECO:0000256" key="1">
    <source>
        <dbReference type="ARBA" id="ARBA00007797"/>
    </source>
</evidence>
<dbReference type="InterPro" id="IPR040155">
    <property type="entry name" value="CEBPZ/Mak21-like"/>
</dbReference>
<evidence type="ECO:0000259" key="3">
    <source>
        <dbReference type="Pfam" id="PF03914"/>
    </source>
</evidence>
<proteinExistence type="inferred from homology"/>
<feature type="compositionally biased region" description="Basic residues" evidence="2">
    <location>
        <begin position="1031"/>
        <end position="1065"/>
    </location>
</feature>
<protein>
    <submittedName>
        <fullName evidence="4">Enhancer-binding zeta-like</fullName>
    </submittedName>
</protein>
<feature type="domain" description="CCAAT-binding factor" evidence="3">
    <location>
        <begin position="545"/>
        <end position="749"/>
    </location>
</feature>
<evidence type="ECO:0000313" key="5">
    <source>
        <dbReference type="Proteomes" id="UP001162480"/>
    </source>
</evidence>
<name>A0AA36EX49_OCTVU</name>
<feature type="region of interest" description="Disordered" evidence="2">
    <location>
        <begin position="1017"/>
        <end position="1065"/>
    </location>
</feature>
<organism evidence="4 5">
    <name type="scientific">Octopus vulgaris</name>
    <name type="common">Common octopus</name>
    <dbReference type="NCBI Taxonomy" id="6645"/>
    <lineage>
        <taxon>Eukaryota</taxon>
        <taxon>Metazoa</taxon>
        <taxon>Spiralia</taxon>
        <taxon>Lophotrochozoa</taxon>
        <taxon>Mollusca</taxon>
        <taxon>Cephalopoda</taxon>
        <taxon>Coleoidea</taxon>
        <taxon>Octopodiformes</taxon>
        <taxon>Octopoda</taxon>
        <taxon>Incirrata</taxon>
        <taxon>Octopodidae</taxon>
        <taxon>Octopus</taxon>
    </lineage>
</organism>
<sequence length="1065" mass="123059">MALRTISQGESLENFVSSLPLLQKTQDKNLLNLSSTSPRVHQLKMPENLKIKKKATKMDKSLVKEESDEIVSDVQAFIKDLGLNTSVPSSMKSNVSAQPLPEDFNWGDMMPKKKGTVPPSASQTEKVSADTSKDAADSKGPSKKKSKNKYRPQTDEGVVELNEVSSEKVQDDEISSTTKSVKKKKTGEKSGKKEFIKLVVEAGTVWYDYLEKKNMDNKSRDNTNKTKRTSAKPLESEAAEIFQKDVENYKNLRAKREPSESSWFEKVIASGTLSDKEAAFQLYVTQSPVHNLDSLDNLIAMTQKKSRHVNIKAALVLKDLFIKYILPPDKTLMSFHEHKTDELSNSNRKKQLALWYFENELKKRFGVFAESLVRMLQDNVDACKEKVLAIISEILVYTSEQETILLSSLVNKIGDPSYKVASKTIYVLSKFLKLCPLKKLKVIDEVEMLLCRSGMKERGLYYAFCFLSNLRLKEGESKIAEKLVNVYLKFFQKYIQKGEMDNRMLSAILCGINFAFKIIHENREFIAEHTEILYKTVHLVNFNTSLQVMMLLYQIMESESLSDRFYMVLYRKMCDPALKSSNRHMHFLNLVFRAIKNDHSEARIKAFIKRLLQICLYQYPPFICGSLCLLSEVFREKPKLLNLDQNAENLMDSEDEECYKDVELDSDTESPQQAASDSELTNKDDNEEDSKSSGQVSSWVHRKNLKYVPTNIYYMPHHRNPLYCQAETTLFWELYLLSFHFHPTVSLYASTLLNNKFIDHEGNPLQDYTLIRFLDRFVFKNPKQIKEKSSEPKKNRYIPTGIKLIPANDRKYLEKANKIPVEEKYLYQYFLHKKAVTTDKGIFSEDEEVSDDEFDQILDQYERNADDKELTAFDFYGELGKQSAKKRSLEADFSSSEGSDDESDDEVDLGEDFMAEYKDFGGESDNENSNCEFDEENIKFSDDSDGEDDYEKFCKPKIKKLKRLKKESEQNPHDTSKFFVAAEEFSHMLEDNIVSNIGSQAVVNKDKSSAKQMKWEMAREQWMKKSDWKQKRQPKWKKKSGNKSKFVTKPKQKGVGKKQKRKNWK</sequence>
<feature type="compositionally biased region" description="Basic residues" evidence="2">
    <location>
        <begin position="141"/>
        <end position="150"/>
    </location>
</feature>
<dbReference type="PANTHER" id="PTHR12048:SF0">
    <property type="entry name" value="CCAAT_ENHANCER-BINDING PROTEIN ZETA"/>
    <property type="match status" value="1"/>
</dbReference>
<feature type="compositionally biased region" description="Polar residues" evidence="2">
    <location>
        <begin position="87"/>
        <end position="97"/>
    </location>
</feature>
<dbReference type="InterPro" id="IPR005612">
    <property type="entry name" value="CCAAT-binding_factor"/>
</dbReference>
<feature type="compositionally biased region" description="Polar residues" evidence="2">
    <location>
        <begin position="669"/>
        <end position="679"/>
    </location>
</feature>
<comment type="similarity">
    <text evidence="1">Belongs to the CBF/MAK21 family.</text>
</comment>
<dbReference type="InterPro" id="IPR016024">
    <property type="entry name" value="ARM-type_fold"/>
</dbReference>
<dbReference type="Proteomes" id="UP001162480">
    <property type="component" value="Chromosome 1"/>
</dbReference>